<proteinExistence type="predicted"/>
<keyword evidence="2" id="KW-1185">Reference proteome</keyword>
<dbReference type="SUPFAM" id="SSF55469">
    <property type="entry name" value="FMN-dependent nitroreductase-like"/>
    <property type="match status" value="1"/>
</dbReference>
<comment type="caution">
    <text evidence="1">The sequence shown here is derived from an EMBL/GenBank/DDBJ whole genome shotgun (WGS) entry which is preliminary data.</text>
</comment>
<reference evidence="2" key="1">
    <citation type="journal article" date="2019" name="Int. J. Syst. Evol. Microbiol.">
        <title>The Global Catalogue of Microorganisms (GCM) 10K type strain sequencing project: providing services to taxonomists for standard genome sequencing and annotation.</title>
        <authorList>
            <consortium name="The Broad Institute Genomics Platform"/>
            <consortium name="The Broad Institute Genome Sequencing Center for Infectious Disease"/>
            <person name="Wu L."/>
            <person name="Ma J."/>
        </authorList>
    </citation>
    <scope>NUCLEOTIDE SEQUENCE [LARGE SCALE GENOMIC DNA]</scope>
    <source>
        <strain evidence="2">KCTC 52298</strain>
    </source>
</reference>
<dbReference type="InterPro" id="IPR000415">
    <property type="entry name" value="Nitroreductase-like"/>
</dbReference>
<name>A0ABW5L9W3_9SPHI</name>
<organism evidence="1 2">
    <name type="scientific">Sphingobacterium tabacisoli</name>
    <dbReference type="NCBI Taxonomy" id="2044855"/>
    <lineage>
        <taxon>Bacteria</taxon>
        <taxon>Pseudomonadati</taxon>
        <taxon>Bacteroidota</taxon>
        <taxon>Sphingobacteriia</taxon>
        <taxon>Sphingobacteriales</taxon>
        <taxon>Sphingobacteriaceae</taxon>
        <taxon>Sphingobacterium</taxon>
    </lineage>
</organism>
<evidence type="ECO:0000313" key="2">
    <source>
        <dbReference type="Proteomes" id="UP001597440"/>
    </source>
</evidence>
<protein>
    <recommendedName>
        <fullName evidence="3">Nitroreductase domain-containing protein</fullName>
    </recommendedName>
</protein>
<evidence type="ECO:0008006" key="3">
    <source>
        <dbReference type="Google" id="ProtNLM"/>
    </source>
</evidence>
<gene>
    <name evidence="1" type="ORF">ACFSQW_19760</name>
</gene>
<dbReference type="Gene3D" id="3.40.109.10">
    <property type="entry name" value="NADH Oxidase"/>
    <property type="match status" value="1"/>
</dbReference>
<dbReference type="EMBL" id="JBHULD010000018">
    <property type="protein sequence ID" value="MFD2556641.1"/>
    <property type="molecule type" value="Genomic_DNA"/>
</dbReference>
<dbReference type="Proteomes" id="UP001597440">
    <property type="component" value="Unassembled WGS sequence"/>
</dbReference>
<accession>A0ABW5L9W3</accession>
<sequence length="71" mass="7856">MRCLYCAHAMGLATCPLGTVVPILNRPENADILDLLNIPKDYEVAINMALGYPTESPEPPIRYSDKIKIVL</sequence>
<dbReference type="RefSeq" id="WP_210352323.1">
    <property type="nucleotide sequence ID" value="NZ_JAEQMU010000001.1"/>
</dbReference>
<evidence type="ECO:0000313" key="1">
    <source>
        <dbReference type="EMBL" id="MFD2556641.1"/>
    </source>
</evidence>